<dbReference type="EMBL" id="CP013729">
    <property type="protein sequence ID" value="ALV04999.1"/>
    <property type="molecule type" value="Genomic_DNA"/>
</dbReference>
<organism evidence="2 3">
    <name type="scientific">Roseateles depolymerans</name>
    <dbReference type="NCBI Taxonomy" id="76731"/>
    <lineage>
        <taxon>Bacteria</taxon>
        <taxon>Pseudomonadati</taxon>
        <taxon>Pseudomonadota</taxon>
        <taxon>Betaproteobacteria</taxon>
        <taxon>Burkholderiales</taxon>
        <taxon>Sphaerotilaceae</taxon>
        <taxon>Roseateles</taxon>
    </lineage>
</organism>
<dbReference type="AlphaFoldDB" id="A0A0U3LJE6"/>
<dbReference type="SUPFAM" id="SSF53474">
    <property type="entry name" value="alpha/beta-Hydrolases"/>
    <property type="match status" value="1"/>
</dbReference>
<gene>
    <name evidence="2" type="ORF">RD2015_498</name>
</gene>
<dbReference type="RefSeq" id="WP_058933550.1">
    <property type="nucleotide sequence ID" value="NZ_CP013729.1"/>
</dbReference>
<dbReference type="InterPro" id="IPR002925">
    <property type="entry name" value="Dienelactn_hydro"/>
</dbReference>
<sequence length="222" mass="23942">MGQMIDFSRPDGGTSQAWLASAGAGAPGLVLIQEWWGLKPHIKDIADRLAAAGITTLAPDLYRGRIAADADEASHMMNNLDFADATHQDVRGAAEHLRQLGAAKVGVMGYCMGGALTIAAAVHVPTVSAAVCYYGIPPAEFADPAKIHTPFLGHFASRDDWCTPEKVQDLKQRMTAAGLHPEIHVYEADHAFSNVTRPEVYDEKAATQAWERTLAFLKQHLA</sequence>
<dbReference type="PATRIC" id="fig|76731.3.peg.508"/>
<dbReference type="OrthoDB" id="62567at2"/>
<dbReference type="Pfam" id="PF01738">
    <property type="entry name" value="DLH"/>
    <property type="match status" value="1"/>
</dbReference>
<dbReference type="InterPro" id="IPR029058">
    <property type="entry name" value="AB_hydrolase_fold"/>
</dbReference>
<keyword evidence="2" id="KW-0378">Hydrolase</keyword>
<keyword evidence="3" id="KW-1185">Reference proteome</keyword>
<dbReference type="GO" id="GO:0016787">
    <property type="term" value="F:hydrolase activity"/>
    <property type="evidence" value="ECO:0007669"/>
    <property type="project" value="UniProtKB-KW"/>
</dbReference>
<feature type="domain" description="Dienelactone hydrolase" evidence="1">
    <location>
        <begin position="24"/>
        <end position="221"/>
    </location>
</feature>
<dbReference type="InterPro" id="IPR051049">
    <property type="entry name" value="Dienelactone_hydrolase-like"/>
</dbReference>
<dbReference type="PANTHER" id="PTHR46623">
    <property type="entry name" value="CARBOXYMETHYLENEBUTENOLIDASE-RELATED"/>
    <property type="match status" value="1"/>
</dbReference>
<dbReference type="Gene3D" id="3.40.50.1820">
    <property type="entry name" value="alpha/beta hydrolase"/>
    <property type="match status" value="1"/>
</dbReference>
<name>A0A0U3LJE6_9BURK</name>
<dbReference type="PANTHER" id="PTHR46623:SF6">
    <property type="entry name" value="ALPHA_BETA-HYDROLASES SUPERFAMILY PROTEIN"/>
    <property type="match status" value="1"/>
</dbReference>
<evidence type="ECO:0000259" key="1">
    <source>
        <dbReference type="Pfam" id="PF01738"/>
    </source>
</evidence>
<reference evidence="2 3" key="1">
    <citation type="submission" date="2015-12" db="EMBL/GenBank/DDBJ databases">
        <title>Complete genome of Roseateles depolymerans KCTC 42856.</title>
        <authorList>
            <person name="Kim K.M."/>
        </authorList>
    </citation>
    <scope>NUCLEOTIDE SEQUENCE [LARGE SCALE GENOMIC DNA]</scope>
    <source>
        <strain evidence="2 3">KCTC 42856</strain>
    </source>
</reference>
<proteinExistence type="predicted"/>
<dbReference type="STRING" id="76731.RD2015_498"/>
<evidence type="ECO:0000313" key="3">
    <source>
        <dbReference type="Proteomes" id="UP000060699"/>
    </source>
</evidence>
<dbReference type="KEGG" id="rdp:RD2015_498"/>
<accession>A0A0U3LJE6</accession>
<evidence type="ECO:0000313" key="2">
    <source>
        <dbReference type="EMBL" id="ALV04999.1"/>
    </source>
</evidence>
<dbReference type="Proteomes" id="UP000060699">
    <property type="component" value="Chromosome"/>
</dbReference>
<protein>
    <submittedName>
        <fullName evidence="2">Dienelactone hydrolase</fullName>
    </submittedName>
</protein>